<evidence type="ECO:0000313" key="3">
    <source>
        <dbReference type="Proteomes" id="UP000396788"/>
    </source>
</evidence>
<feature type="region of interest" description="Disordered" evidence="1">
    <location>
        <begin position="1"/>
        <end position="33"/>
    </location>
</feature>
<dbReference type="AlphaFoldDB" id="A0A5E4RRP7"/>
<evidence type="ECO:0000256" key="1">
    <source>
        <dbReference type="SAM" id="MobiDB-lite"/>
    </source>
</evidence>
<evidence type="ECO:0000313" key="2">
    <source>
        <dbReference type="EMBL" id="VVD65124.1"/>
    </source>
</evidence>
<gene>
    <name evidence="2" type="ORF">PCE31107_00316</name>
</gene>
<accession>A0A5E4RRP7</accession>
<protein>
    <submittedName>
        <fullName evidence="2">Uncharacterized protein</fullName>
    </submittedName>
</protein>
<dbReference type="EMBL" id="CABPRY010000001">
    <property type="protein sequence ID" value="VVD65124.1"/>
    <property type="molecule type" value="Genomic_DNA"/>
</dbReference>
<dbReference type="Proteomes" id="UP000396788">
    <property type="component" value="Unassembled WGS sequence"/>
</dbReference>
<organism evidence="2 3">
    <name type="scientific">Pandoraea cepalis</name>
    <dbReference type="NCBI Taxonomy" id="2508294"/>
    <lineage>
        <taxon>Bacteria</taxon>
        <taxon>Pseudomonadati</taxon>
        <taxon>Pseudomonadota</taxon>
        <taxon>Betaproteobacteria</taxon>
        <taxon>Burkholderiales</taxon>
        <taxon>Burkholderiaceae</taxon>
        <taxon>Pandoraea</taxon>
    </lineage>
</organism>
<reference evidence="2 3" key="1">
    <citation type="submission" date="2019-08" db="EMBL/GenBank/DDBJ databases">
        <authorList>
            <person name="Peeters C."/>
        </authorList>
    </citation>
    <scope>NUCLEOTIDE SEQUENCE [LARGE SCALE GENOMIC DNA]</scope>
    <source>
        <strain evidence="2 3">LMG 31107</strain>
    </source>
</reference>
<proteinExistence type="predicted"/>
<name>A0A5E4RRP7_9BURK</name>
<sequence>MTNEDLAMSETVADQRADGRDGLNGRDGRTPDPSRCPQCGATVACGAVTSPTEHPNEVRCWCLDWPYLPASPRLGTGTCLCPACLSAALLAAGVGINGTAAARATSANLTNPTDLATIANPD</sequence>
<feature type="compositionally biased region" description="Basic and acidic residues" evidence="1">
    <location>
        <begin position="13"/>
        <end position="32"/>
    </location>
</feature>